<feature type="transmembrane region" description="Helical" evidence="1">
    <location>
        <begin position="90"/>
        <end position="108"/>
    </location>
</feature>
<keyword evidence="1" id="KW-1133">Transmembrane helix</keyword>
<name>A0AAV9WTF2_9PEZI</name>
<proteinExistence type="predicted"/>
<keyword evidence="3" id="KW-1185">Reference proteome</keyword>
<evidence type="ECO:0000313" key="2">
    <source>
        <dbReference type="EMBL" id="KAK6523227.1"/>
    </source>
</evidence>
<organism evidence="2 3">
    <name type="scientific">Orbilia ellipsospora</name>
    <dbReference type="NCBI Taxonomy" id="2528407"/>
    <lineage>
        <taxon>Eukaryota</taxon>
        <taxon>Fungi</taxon>
        <taxon>Dikarya</taxon>
        <taxon>Ascomycota</taxon>
        <taxon>Pezizomycotina</taxon>
        <taxon>Orbiliomycetes</taxon>
        <taxon>Orbiliales</taxon>
        <taxon>Orbiliaceae</taxon>
        <taxon>Orbilia</taxon>
    </lineage>
</organism>
<sequence length="194" mass="22067">MAGRLQTSLDRVKDLAKEIMFRLPAPHHHLPHNLHLLTSSHRPDLHLSQEELVEIRASQRTFEGAYFRTSISLFTFSLVILKIFTVEFYPIGALFATYGAFIMGISAYRRSQSNRQFYIVENKEENDLPEHMRTGKRVFRTSGNTVIVCALTSVLAYTALIVLVLKLSVEPKPINIPSKEQENLSNTILGIVQK</sequence>
<dbReference type="Proteomes" id="UP001365542">
    <property type="component" value="Unassembled WGS sequence"/>
</dbReference>
<evidence type="ECO:0000313" key="3">
    <source>
        <dbReference type="Proteomes" id="UP001365542"/>
    </source>
</evidence>
<dbReference type="AlphaFoldDB" id="A0AAV9WTF2"/>
<keyword evidence="1" id="KW-0472">Membrane</keyword>
<evidence type="ECO:0008006" key="4">
    <source>
        <dbReference type="Google" id="ProtNLM"/>
    </source>
</evidence>
<dbReference type="PANTHER" id="PTHR38646:SF1">
    <property type="entry name" value="DUF202 DOMAIN-CONTAINING PROTEIN"/>
    <property type="match status" value="1"/>
</dbReference>
<feature type="transmembrane region" description="Helical" evidence="1">
    <location>
        <begin position="146"/>
        <end position="165"/>
    </location>
</feature>
<evidence type="ECO:0000256" key="1">
    <source>
        <dbReference type="SAM" id="Phobius"/>
    </source>
</evidence>
<comment type="caution">
    <text evidence="2">The sequence shown here is derived from an EMBL/GenBank/DDBJ whole genome shotgun (WGS) entry which is preliminary data.</text>
</comment>
<accession>A0AAV9WTF2</accession>
<keyword evidence="1" id="KW-0812">Transmembrane</keyword>
<feature type="transmembrane region" description="Helical" evidence="1">
    <location>
        <begin position="65"/>
        <end position="84"/>
    </location>
</feature>
<dbReference type="PANTHER" id="PTHR38646">
    <property type="entry name" value="YALI0F00814P"/>
    <property type="match status" value="1"/>
</dbReference>
<protein>
    <recommendedName>
        <fullName evidence="4">DUF202 domain-containing protein</fullName>
    </recommendedName>
</protein>
<gene>
    <name evidence="2" type="ORF">TWF694_006119</name>
</gene>
<reference evidence="2 3" key="1">
    <citation type="submission" date="2019-10" db="EMBL/GenBank/DDBJ databases">
        <authorList>
            <person name="Palmer J.M."/>
        </authorList>
    </citation>
    <scope>NUCLEOTIDE SEQUENCE [LARGE SCALE GENOMIC DNA]</scope>
    <source>
        <strain evidence="2 3">TWF694</strain>
    </source>
</reference>
<dbReference type="EMBL" id="JAVHJO010000019">
    <property type="protein sequence ID" value="KAK6523227.1"/>
    <property type="molecule type" value="Genomic_DNA"/>
</dbReference>